<dbReference type="EMBL" id="JADCNM010000007">
    <property type="protein sequence ID" value="KAG0475429.1"/>
    <property type="molecule type" value="Genomic_DNA"/>
</dbReference>
<evidence type="ECO:0000256" key="1">
    <source>
        <dbReference type="SAM" id="Phobius"/>
    </source>
</evidence>
<feature type="transmembrane region" description="Helical" evidence="1">
    <location>
        <begin position="67"/>
        <end position="86"/>
    </location>
</feature>
<name>A0A835QMR4_VANPL</name>
<keyword evidence="1" id="KW-0472">Membrane</keyword>
<organism evidence="2 3">
    <name type="scientific">Vanilla planifolia</name>
    <name type="common">Vanilla</name>
    <dbReference type="NCBI Taxonomy" id="51239"/>
    <lineage>
        <taxon>Eukaryota</taxon>
        <taxon>Viridiplantae</taxon>
        <taxon>Streptophyta</taxon>
        <taxon>Embryophyta</taxon>
        <taxon>Tracheophyta</taxon>
        <taxon>Spermatophyta</taxon>
        <taxon>Magnoliopsida</taxon>
        <taxon>Liliopsida</taxon>
        <taxon>Asparagales</taxon>
        <taxon>Orchidaceae</taxon>
        <taxon>Vanilloideae</taxon>
        <taxon>Vanilleae</taxon>
        <taxon>Vanilla</taxon>
    </lineage>
</organism>
<accession>A0A835QMR4</accession>
<gene>
    <name evidence="2" type="ORF">HPP92_015115</name>
</gene>
<keyword evidence="1" id="KW-1133">Transmembrane helix</keyword>
<protein>
    <submittedName>
        <fullName evidence="2">Uncharacterized protein</fullName>
    </submittedName>
</protein>
<evidence type="ECO:0000313" key="3">
    <source>
        <dbReference type="Proteomes" id="UP000639772"/>
    </source>
</evidence>
<sequence>MARQLHSSCQPRTVFFTGCVSSQLLHLVVRCSSLNFAAFDTNPPSLIMHARCSTKVVNHISAPLAPAVHYGFALLVSVTYASIISFPRASICKAARDLFLPARALAD</sequence>
<reference evidence="2 3" key="1">
    <citation type="journal article" date="2020" name="Nat. Food">
        <title>A phased Vanilla planifolia genome enables genetic improvement of flavour and production.</title>
        <authorList>
            <person name="Hasing T."/>
            <person name="Tang H."/>
            <person name="Brym M."/>
            <person name="Khazi F."/>
            <person name="Huang T."/>
            <person name="Chambers A.H."/>
        </authorList>
    </citation>
    <scope>NUCLEOTIDE SEQUENCE [LARGE SCALE GENOMIC DNA]</scope>
    <source>
        <tissue evidence="2">Leaf</tissue>
    </source>
</reference>
<evidence type="ECO:0000313" key="2">
    <source>
        <dbReference type="EMBL" id="KAG0475429.1"/>
    </source>
</evidence>
<comment type="caution">
    <text evidence="2">The sequence shown here is derived from an EMBL/GenBank/DDBJ whole genome shotgun (WGS) entry which is preliminary data.</text>
</comment>
<proteinExistence type="predicted"/>
<dbReference type="Proteomes" id="UP000639772">
    <property type="component" value="Chromosome 7"/>
</dbReference>
<keyword evidence="1" id="KW-0812">Transmembrane</keyword>
<dbReference type="AlphaFoldDB" id="A0A835QMR4"/>